<gene>
    <name evidence="1" type="ORF">AWE51_00115</name>
</gene>
<evidence type="ECO:0000313" key="2">
    <source>
        <dbReference type="Proteomes" id="UP000076715"/>
    </source>
</evidence>
<dbReference type="AlphaFoldDB" id="A0A163BXZ0"/>
<accession>A0A163BXZ0</accession>
<protein>
    <submittedName>
        <fullName evidence="1">Uncharacterized protein</fullName>
    </submittedName>
</protein>
<dbReference type="RefSeq" id="WP_066308641.1">
    <property type="nucleotide sequence ID" value="NZ_CANLSS010000023.1"/>
</dbReference>
<proteinExistence type="predicted"/>
<dbReference type="Proteomes" id="UP000076715">
    <property type="component" value="Unassembled WGS sequence"/>
</dbReference>
<organism evidence="1 2">
    <name type="scientific">Aquimarina aggregata</name>
    <dbReference type="NCBI Taxonomy" id="1642818"/>
    <lineage>
        <taxon>Bacteria</taxon>
        <taxon>Pseudomonadati</taxon>
        <taxon>Bacteroidota</taxon>
        <taxon>Flavobacteriia</taxon>
        <taxon>Flavobacteriales</taxon>
        <taxon>Flavobacteriaceae</taxon>
        <taxon>Aquimarina</taxon>
    </lineage>
</organism>
<reference evidence="1 2" key="1">
    <citation type="submission" date="2016-01" db="EMBL/GenBank/DDBJ databases">
        <title>The draft genome sequence of Aquimarina sp. RZW4-3-2.</title>
        <authorList>
            <person name="Wang Y."/>
        </authorList>
    </citation>
    <scope>NUCLEOTIDE SEQUENCE [LARGE SCALE GENOMIC DNA]</scope>
    <source>
        <strain evidence="1 2">RZW4-3-2</strain>
    </source>
</reference>
<dbReference type="STRING" id="1642818.AWE51_00115"/>
<name>A0A163BXZ0_9FLAO</name>
<comment type="caution">
    <text evidence="1">The sequence shown here is derived from an EMBL/GenBank/DDBJ whole genome shotgun (WGS) entry which is preliminary data.</text>
</comment>
<evidence type="ECO:0000313" key="1">
    <source>
        <dbReference type="EMBL" id="KZS41885.1"/>
    </source>
</evidence>
<dbReference type="EMBL" id="LQRT01000002">
    <property type="protein sequence ID" value="KZS41885.1"/>
    <property type="molecule type" value="Genomic_DNA"/>
</dbReference>
<sequence>MLQEVDNVIRFLVRKETEIISLQYSPLLEKWEVLFSQEKEVFEFDGLRELNSYLIEKKHTV</sequence>
<keyword evidence="2" id="KW-1185">Reference proteome</keyword>